<dbReference type="KEGG" id="tfr:BR63_02060"/>
<name>A0A7G6DZF5_THEFR</name>
<evidence type="ECO:0000313" key="2">
    <source>
        <dbReference type="EMBL" id="QNB45209.1"/>
    </source>
</evidence>
<feature type="signal peptide" evidence="1">
    <location>
        <begin position="1"/>
        <end position="20"/>
    </location>
</feature>
<protein>
    <recommendedName>
        <fullName evidence="4">DUF4878 domain-containing protein</fullName>
    </recommendedName>
</protein>
<accession>A0A7G6DZF5</accession>
<gene>
    <name evidence="2" type="ORF">BR63_02060</name>
</gene>
<dbReference type="PROSITE" id="PS51257">
    <property type="entry name" value="PROKAR_LIPOPROTEIN"/>
    <property type="match status" value="1"/>
</dbReference>
<reference evidence="2 3" key="1">
    <citation type="journal article" date="2019" name="Front. Microbiol.">
        <title>Thermoanaerosceptrum fracticalcis gen. nov. sp. nov., a Novel Fumarate-Fermenting Microorganism From a Deep Fractured Carbonate Aquifer of the US Great Basin.</title>
        <authorList>
            <person name="Hamilton-Brehm S.D."/>
            <person name="Stewart L.E."/>
            <person name="Zavarin M."/>
            <person name="Caldwell M."/>
            <person name="Lawson P.A."/>
            <person name="Onstott T.C."/>
            <person name="Grzymski J."/>
            <person name="Neveux I."/>
            <person name="Lollar B.S."/>
            <person name="Russell C.E."/>
            <person name="Moser D.P."/>
        </authorList>
    </citation>
    <scope>NUCLEOTIDE SEQUENCE [LARGE SCALE GENOMIC DNA]</scope>
    <source>
        <strain evidence="2 3">DRI-13</strain>
    </source>
</reference>
<evidence type="ECO:0000313" key="3">
    <source>
        <dbReference type="Proteomes" id="UP000515847"/>
    </source>
</evidence>
<keyword evidence="1" id="KW-0732">Signal</keyword>
<dbReference type="RefSeq" id="WP_034423394.1">
    <property type="nucleotide sequence ID" value="NZ_CP045798.1"/>
</dbReference>
<proteinExistence type="predicted"/>
<keyword evidence="3" id="KW-1185">Reference proteome</keyword>
<dbReference type="EMBL" id="CP045798">
    <property type="protein sequence ID" value="QNB45209.1"/>
    <property type="molecule type" value="Genomic_DNA"/>
</dbReference>
<dbReference type="Gene3D" id="3.10.450.50">
    <property type="match status" value="1"/>
</dbReference>
<sequence length="129" mass="14115">MKKTSLLIMAFIILSLLLTACKNNEEKKIADVVRTFYETMKKGDLDKALTLTKGTDQASPEQLLTAKDILSLGSSMAKGIDKVVVKQVKLLDEKNALVLVELQLGGKAKDTKMKAFKEASGWKVDISGQ</sequence>
<evidence type="ECO:0008006" key="4">
    <source>
        <dbReference type="Google" id="ProtNLM"/>
    </source>
</evidence>
<dbReference type="Proteomes" id="UP000515847">
    <property type="component" value="Chromosome"/>
</dbReference>
<dbReference type="AlphaFoldDB" id="A0A7G6DZF5"/>
<organism evidence="2 3">
    <name type="scientific">Thermanaerosceptrum fracticalcis</name>
    <dbReference type="NCBI Taxonomy" id="1712410"/>
    <lineage>
        <taxon>Bacteria</taxon>
        <taxon>Bacillati</taxon>
        <taxon>Bacillota</taxon>
        <taxon>Clostridia</taxon>
        <taxon>Eubacteriales</taxon>
        <taxon>Peptococcaceae</taxon>
        <taxon>Thermanaerosceptrum</taxon>
    </lineage>
</organism>
<feature type="chain" id="PRO_5039319991" description="DUF4878 domain-containing protein" evidence="1">
    <location>
        <begin position="21"/>
        <end position="129"/>
    </location>
</feature>
<evidence type="ECO:0000256" key="1">
    <source>
        <dbReference type="SAM" id="SignalP"/>
    </source>
</evidence>